<feature type="transmembrane region" description="Helical" evidence="1">
    <location>
        <begin position="78"/>
        <end position="96"/>
    </location>
</feature>
<dbReference type="Proteomes" id="UP000581447">
    <property type="component" value="Unassembled WGS sequence"/>
</dbReference>
<keyword evidence="1" id="KW-0812">Transmembrane</keyword>
<dbReference type="InterPro" id="IPR018687">
    <property type="entry name" value="DUF2177_membr"/>
</dbReference>
<accession>A0A840B2D2</accession>
<dbReference type="EMBL" id="JACIEA010000001">
    <property type="protein sequence ID" value="MBB3942704.1"/>
    <property type="molecule type" value="Genomic_DNA"/>
</dbReference>
<keyword evidence="3" id="KW-1185">Reference proteome</keyword>
<proteinExistence type="predicted"/>
<sequence length="139" mass="15650">MLLKYIVGYIATGLAFAMIDSIWLRNMYTRLYQPEIGELLMKGGFRMGPAIIFYILYILGMMIFAVGPALHSGKWQTALLWGAMLGFFCYMTYDLTNFATLKVWSTKVTILDIIWGTFLTGSTSLAGFWITQALLGKST</sequence>
<dbReference type="RefSeq" id="WP_183940524.1">
    <property type="nucleotide sequence ID" value="NZ_BAABBG010000001.1"/>
</dbReference>
<evidence type="ECO:0000313" key="2">
    <source>
        <dbReference type="EMBL" id="MBB3942704.1"/>
    </source>
</evidence>
<name>A0A840B2D2_9SPHN</name>
<evidence type="ECO:0000313" key="3">
    <source>
        <dbReference type="Proteomes" id="UP000581447"/>
    </source>
</evidence>
<protein>
    <submittedName>
        <fullName evidence="2">Putative membrane protein</fullName>
    </submittedName>
</protein>
<keyword evidence="1" id="KW-0472">Membrane</keyword>
<keyword evidence="1" id="KW-1133">Transmembrane helix</keyword>
<feature type="transmembrane region" description="Helical" evidence="1">
    <location>
        <begin position="45"/>
        <end position="66"/>
    </location>
</feature>
<organism evidence="2 3">
    <name type="scientific">Sphingorhabdus rigui</name>
    <dbReference type="NCBI Taxonomy" id="1282858"/>
    <lineage>
        <taxon>Bacteria</taxon>
        <taxon>Pseudomonadati</taxon>
        <taxon>Pseudomonadota</taxon>
        <taxon>Alphaproteobacteria</taxon>
        <taxon>Sphingomonadales</taxon>
        <taxon>Sphingomonadaceae</taxon>
        <taxon>Sphingorhabdus</taxon>
    </lineage>
</organism>
<gene>
    <name evidence="2" type="ORF">GGR91_000926</name>
</gene>
<feature type="transmembrane region" description="Helical" evidence="1">
    <location>
        <begin position="6"/>
        <end position="24"/>
    </location>
</feature>
<reference evidence="2 3" key="1">
    <citation type="submission" date="2020-08" db="EMBL/GenBank/DDBJ databases">
        <title>Genomic Encyclopedia of Type Strains, Phase IV (KMG-IV): sequencing the most valuable type-strain genomes for metagenomic binning, comparative biology and taxonomic classification.</title>
        <authorList>
            <person name="Goeker M."/>
        </authorList>
    </citation>
    <scope>NUCLEOTIDE SEQUENCE [LARGE SCALE GENOMIC DNA]</scope>
    <source>
        <strain evidence="2 3">DSM 29050</strain>
    </source>
</reference>
<comment type="caution">
    <text evidence="2">The sequence shown here is derived from an EMBL/GenBank/DDBJ whole genome shotgun (WGS) entry which is preliminary data.</text>
</comment>
<dbReference type="AlphaFoldDB" id="A0A840B2D2"/>
<dbReference type="Pfam" id="PF09945">
    <property type="entry name" value="DUF2177"/>
    <property type="match status" value="1"/>
</dbReference>
<feature type="transmembrane region" description="Helical" evidence="1">
    <location>
        <begin position="108"/>
        <end position="130"/>
    </location>
</feature>
<evidence type="ECO:0000256" key="1">
    <source>
        <dbReference type="SAM" id="Phobius"/>
    </source>
</evidence>